<evidence type="ECO:0000313" key="2">
    <source>
        <dbReference type="EMBL" id="AUD07532.1"/>
    </source>
</evidence>
<dbReference type="EMBL" id="CP025096">
    <property type="protein sequence ID" value="AUD07532.1"/>
    <property type="molecule type" value="Genomic_DNA"/>
</dbReference>
<keyword evidence="1" id="KW-0812">Transmembrane</keyword>
<accession>A0A2K8ZCD9</accession>
<keyword evidence="3" id="KW-1185">Reference proteome</keyword>
<keyword evidence="1" id="KW-0472">Membrane</keyword>
<proteinExistence type="predicted"/>
<evidence type="ECO:0000313" key="3">
    <source>
        <dbReference type="Proteomes" id="UP000232883"/>
    </source>
</evidence>
<keyword evidence="1" id="KW-1133">Transmembrane helix</keyword>
<dbReference type="AlphaFoldDB" id="A0A2K8ZCD9"/>
<feature type="transmembrane region" description="Helical" evidence="1">
    <location>
        <begin position="87"/>
        <end position="110"/>
    </location>
</feature>
<feature type="transmembrane region" description="Helical" evidence="1">
    <location>
        <begin position="130"/>
        <end position="153"/>
    </location>
</feature>
<evidence type="ECO:0000256" key="1">
    <source>
        <dbReference type="SAM" id="Phobius"/>
    </source>
</evidence>
<sequence>MAQLLLSLFILNMSVALGAGLYEVRMIVHLWFPGSIKSGFQINSRAIRDIDSGRKFWAFVTTGPLTLLTIANLVLAWQSQLPGCEWWLTAALLILIERISTFSFFIPVAIKLQAPNPPPPERVNRLAALWIGFNYVRNSLTLLAWVFALRAFAFVV</sequence>
<organism evidence="2 3">
    <name type="scientific">Spirosoma pollinicola</name>
    <dbReference type="NCBI Taxonomy" id="2057025"/>
    <lineage>
        <taxon>Bacteria</taxon>
        <taxon>Pseudomonadati</taxon>
        <taxon>Bacteroidota</taxon>
        <taxon>Cytophagia</taxon>
        <taxon>Cytophagales</taxon>
        <taxon>Cytophagaceae</taxon>
        <taxon>Spirosoma</taxon>
    </lineage>
</organism>
<dbReference type="Proteomes" id="UP000232883">
    <property type="component" value="Chromosome"/>
</dbReference>
<protein>
    <recommendedName>
        <fullName evidence="4">DUF1772 domain-containing protein</fullName>
    </recommendedName>
</protein>
<dbReference type="KEGG" id="spir:CWM47_28770"/>
<name>A0A2K8ZCD9_9BACT</name>
<evidence type="ECO:0008006" key="4">
    <source>
        <dbReference type="Google" id="ProtNLM"/>
    </source>
</evidence>
<feature type="transmembrane region" description="Helical" evidence="1">
    <location>
        <begin position="56"/>
        <end position="75"/>
    </location>
</feature>
<dbReference type="OrthoDB" id="963872at2"/>
<gene>
    <name evidence="2" type="ORF">CWM47_28770</name>
</gene>
<reference evidence="2 3" key="1">
    <citation type="submission" date="2017-11" db="EMBL/GenBank/DDBJ databases">
        <title>Taxonomic description and genome sequences of Spirosoma HA7 sp. nov., isolated from pollen microhabitat of Corylus avellana.</title>
        <authorList>
            <person name="Ambika Manirajan B."/>
            <person name="Suarez C."/>
            <person name="Ratering S."/>
            <person name="Geissler-Plaum R."/>
            <person name="Cardinale M."/>
            <person name="Sylvia S."/>
        </authorList>
    </citation>
    <scope>NUCLEOTIDE SEQUENCE [LARGE SCALE GENOMIC DNA]</scope>
    <source>
        <strain evidence="2 3">HA7</strain>
    </source>
</reference>